<reference evidence="4" key="1">
    <citation type="journal article" date="2019" name="Int. J. Syst. Evol. Microbiol.">
        <title>The Global Catalogue of Microorganisms (GCM) 10K type strain sequencing project: providing services to taxonomists for standard genome sequencing and annotation.</title>
        <authorList>
            <consortium name="The Broad Institute Genomics Platform"/>
            <consortium name="The Broad Institute Genome Sequencing Center for Infectious Disease"/>
            <person name="Wu L."/>
            <person name="Ma J."/>
        </authorList>
    </citation>
    <scope>NUCLEOTIDE SEQUENCE [LARGE SCALE GENOMIC DNA]</scope>
    <source>
        <strain evidence="4">JCM 16548</strain>
    </source>
</reference>
<dbReference type="Proteomes" id="UP001500051">
    <property type="component" value="Unassembled WGS sequence"/>
</dbReference>
<keyword evidence="2" id="KW-1133">Transmembrane helix</keyword>
<evidence type="ECO:0000313" key="3">
    <source>
        <dbReference type="EMBL" id="GAA3698522.1"/>
    </source>
</evidence>
<organism evidence="3 4">
    <name type="scientific">Microlunatus aurantiacus</name>
    <dbReference type="NCBI Taxonomy" id="446786"/>
    <lineage>
        <taxon>Bacteria</taxon>
        <taxon>Bacillati</taxon>
        <taxon>Actinomycetota</taxon>
        <taxon>Actinomycetes</taxon>
        <taxon>Propionibacteriales</taxon>
        <taxon>Propionibacteriaceae</taxon>
        <taxon>Microlunatus</taxon>
    </lineage>
</organism>
<evidence type="ECO:0000256" key="1">
    <source>
        <dbReference type="SAM" id="MobiDB-lite"/>
    </source>
</evidence>
<evidence type="ECO:0000256" key="2">
    <source>
        <dbReference type="SAM" id="Phobius"/>
    </source>
</evidence>
<feature type="region of interest" description="Disordered" evidence="1">
    <location>
        <begin position="115"/>
        <end position="134"/>
    </location>
</feature>
<dbReference type="EMBL" id="BAAAYX010000003">
    <property type="protein sequence ID" value="GAA3698522.1"/>
    <property type="molecule type" value="Genomic_DNA"/>
</dbReference>
<accession>A0ABP7D2S5</accession>
<evidence type="ECO:0000313" key="4">
    <source>
        <dbReference type="Proteomes" id="UP001500051"/>
    </source>
</evidence>
<comment type="caution">
    <text evidence="3">The sequence shown here is derived from an EMBL/GenBank/DDBJ whole genome shotgun (WGS) entry which is preliminary data.</text>
</comment>
<feature type="transmembrane region" description="Helical" evidence="2">
    <location>
        <begin position="25"/>
        <end position="46"/>
    </location>
</feature>
<keyword evidence="4" id="KW-1185">Reference proteome</keyword>
<keyword evidence="2" id="KW-0472">Membrane</keyword>
<gene>
    <name evidence="3" type="ORF">GCM10022204_13580</name>
</gene>
<name>A0ABP7D2S5_9ACTN</name>
<proteinExistence type="predicted"/>
<keyword evidence="2" id="KW-0812">Transmembrane</keyword>
<sequence>MPIPADDLGRALGGFGPGTVPRVEWLTAVALPVGGILGGLVGAWWARRSSRTAEIGSLLYAQLAALYASHPRQRQAARDIIRGLMSSGSLSEQQLEAASTALKHWAAVNWDAAEESGRTLEAAEQTAGEEGSDD</sequence>
<dbReference type="RefSeq" id="WP_344811549.1">
    <property type="nucleotide sequence ID" value="NZ_BAAAYX010000003.1"/>
</dbReference>
<protein>
    <submittedName>
        <fullName evidence="3">Uncharacterized protein</fullName>
    </submittedName>
</protein>